<proteinExistence type="predicted"/>
<dbReference type="OrthoDB" id="3005035at2759"/>
<feature type="compositionally biased region" description="Basic and acidic residues" evidence="1">
    <location>
        <begin position="80"/>
        <end position="91"/>
    </location>
</feature>
<name>A0A0D7A6K2_9AGAR</name>
<evidence type="ECO:0000256" key="1">
    <source>
        <dbReference type="SAM" id="MobiDB-lite"/>
    </source>
</evidence>
<gene>
    <name evidence="2" type="ORF">FISHEDRAFT_66406</name>
</gene>
<keyword evidence="3" id="KW-1185">Reference proteome</keyword>
<dbReference type="AlphaFoldDB" id="A0A0D7A6K2"/>
<accession>A0A0D7A6K2</accession>
<feature type="region of interest" description="Disordered" evidence="1">
    <location>
        <begin position="60"/>
        <end position="104"/>
    </location>
</feature>
<evidence type="ECO:0000313" key="3">
    <source>
        <dbReference type="Proteomes" id="UP000054144"/>
    </source>
</evidence>
<dbReference type="EMBL" id="KN882026">
    <property type="protein sequence ID" value="KIY46657.1"/>
    <property type="molecule type" value="Genomic_DNA"/>
</dbReference>
<reference evidence="2 3" key="1">
    <citation type="journal article" date="2015" name="Fungal Genet. Biol.">
        <title>Evolution of novel wood decay mechanisms in Agaricales revealed by the genome sequences of Fistulina hepatica and Cylindrobasidium torrendii.</title>
        <authorList>
            <person name="Floudas D."/>
            <person name="Held B.W."/>
            <person name="Riley R."/>
            <person name="Nagy L.G."/>
            <person name="Koehler G."/>
            <person name="Ransdell A.S."/>
            <person name="Younus H."/>
            <person name="Chow J."/>
            <person name="Chiniquy J."/>
            <person name="Lipzen A."/>
            <person name="Tritt A."/>
            <person name="Sun H."/>
            <person name="Haridas S."/>
            <person name="LaButti K."/>
            <person name="Ohm R.A."/>
            <person name="Kues U."/>
            <person name="Blanchette R.A."/>
            <person name="Grigoriev I.V."/>
            <person name="Minto R.E."/>
            <person name="Hibbett D.S."/>
        </authorList>
    </citation>
    <scope>NUCLEOTIDE SEQUENCE [LARGE SCALE GENOMIC DNA]</scope>
    <source>
        <strain evidence="2 3">ATCC 64428</strain>
    </source>
</reference>
<sequence length="392" mass="44199">MINNAYVVKVLGERLDESTGSKPPCRRAVRPTFCLPARLPPSAVLRREADQMLEIIKLRKLRRSPTPPTSSDTSSECSVEEEHPSERERQRTLSTSSQSPRSATAALRSVGRALAWSGQDRKSQTTAFREPEPYEVLRAVERKDLMYLMQVRDHAFHLLLVKSGGVTPLLHSMRIGQSHREVTIVLIGAFSRWINHLDDVEIVKPRTRQLMKGLRTNLKLAIDYGLARSQSDLVASFLQTLIMSEGDKWTRATVASVAIALRAGTEGKPVQTASSAVRKFATRELGKAELIATLEDYISNATADLLMMAAWSNALDQIEDAPIPPYYFARDDRVYKAFVEKLDKFKVEIQKKLNKRLRWQMRVLRAVMDGRTNSNHRKVDLLTGEFDEGDGV</sequence>
<evidence type="ECO:0000313" key="2">
    <source>
        <dbReference type="EMBL" id="KIY46657.1"/>
    </source>
</evidence>
<feature type="compositionally biased region" description="Polar residues" evidence="1">
    <location>
        <begin position="92"/>
        <end position="102"/>
    </location>
</feature>
<organism evidence="2 3">
    <name type="scientific">Fistulina hepatica ATCC 64428</name>
    <dbReference type="NCBI Taxonomy" id="1128425"/>
    <lineage>
        <taxon>Eukaryota</taxon>
        <taxon>Fungi</taxon>
        <taxon>Dikarya</taxon>
        <taxon>Basidiomycota</taxon>
        <taxon>Agaricomycotina</taxon>
        <taxon>Agaricomycetes</taxon>
        <taxon>Agaricomycetidae</taxon>
        <taxon>Agaricales</taxon>
        <taxon>Fistulinaceae</taxon>
        <taxon>Fistulina</taxon>
    </lineage>
</organism>
<protein>
    <submittedName>
        <fullName evidence="2">Uncharacterized protein</fullName>
    </submittedName>
</protein>
<dbReference type="Proteomes" id="UP000054144">
    <property type="component" value="Unassembled WGS sequence"/>
</dbReference>